<accession>S7UP76</accession>
<protein>
    <recommendedName>
        <fullName evidence="3">Protein NO VEIN C-terminal domain-containing protein</fullName>
    </recommendedName>
</protein>
<evidence type="ECO:0008006" key="3">
    <source>
        <dbReference type="Google" id="ProtNLM"/>
    </source>
</evidence>
<evidence type="ECO:0000313" key="2">
    <source>
        <dbReference type="Proteomes" id="UP000014975"/>
    </source>
</evidence>
<dbReference type="Proteomes" id="UP000014975">
    <property type="component" value="Unassembled WGS sequence"/>
</dbReference>
<dbReference type="eggNOG" id="ENOG502ZH1N">
    <property type="taxonomic scope" value="Bacteria"/>
</dbReference>
<comment type="caution">
    <text evidence="1">The sequence shown here is derived from an EMBL/GenBank/DDBJ whole genome shotgun (WGS) entry which is preliminary data.</text>
</comment>
<keyword evidence="2" id="KW-1185">Reference proteome</keyword>
<organism evidence="1 2">
    <name type="scientific">Alkalidesulfovibrio alkalitolerans DSM 16529</name>
    <dbReference type="NCBI Taxonomy" id="1121439"/>
    <lineage>
        <taxon>Bacteria</taxon>
        <taxon>Pseudomonadati</taxon>
        <taxon>Thermodesulfobacteriota</taxon>
        <taxon>Desulfovibrionia</taxon>
        <taxon>Desulfovibrionales</taxon>
        <taxon>Desulfovibrionaceae</taxon>
        <taxon>Alkalidesulfovibrio</taxon>
    </lineage>
</organism>
<gene>
    <name evidence="1" type="ORF">dsat_2891</name>
</gene>
<dbReference type="OrthoDB" id="7561935at2"/>
<reference evidence="1 2" key="1">
    <citation type="journal article" date="2013" name="Genome Announc.">
        <title>Draft genome sequences for three mercury-methylating, sulfate-reducing bacteria.</title>
        <authorList>
            <person name="Brown S.D."/>
            <person name="Hurt R.A.Jr."/>
            <person name="Gilmour C.C."/>
            <person name="Elias D.A."/>
        </authorList>
    </citation>
    <scope>NUCLEOTIDE SEQUENCE [LARGE SCALE GENOMIC DNA]</scope>
    <source>
        <strain evidence="1 2">DSM 16529</strain>
    </source>
</reference>
<dbReference type="AlphaFoldDB" id="S7UP76"/>
<name>S7UP76_9BACT</name>
<dbReference type="PATRIC" id="fig|1121439.3.peg.1408"/>
<evidence type="ECO:0000313" key="1">
    <source>
        <dbReference type="EMBL" id="EPR34128.1"/>
    </source>
</evidence>
<dbReference type="RefSeq" id="WP_020886856.1">
    <property type="nucleotide sequence ID" value="NZ_ATHI01000015.1"/>
</dbReference>
<proteinExistence type="predicted"/>
<dbReference type="EMBL" id="ATHI01000015">
    <property type="protein sequence ID" value="EPR34128.1"/>
    <property type="molecule type" value="Genomic_DNA"/>
</dbReference>
<sequence length="160" mass="17836">MAASNLKKCSVKTGRAADKSSLCSTDMIFKRFGLIKKPRGKALKIFLKGAGGSGIAGTAFDAILIDKGPRVDLSDPADIRRNRKRIRFVEIKTTSRYGIGSDFNRYFFSVSQNQFDAGAKLGGRYLFFFINLRTGKHLRLTKAQLDKRIKSKTTSYSIQI</sequence>